<dbReference type="PATRIC" id="fig|1339352.3.peg.3827"/>
<reference evidence="2 3" key="1">
    <citation type="submission" date="2014-04" db="EMBL/GenBank/DDBJ databases">
        <authorList>
            <person name="Sears C."/>
            <person name="Carroll K."/>
            <person name="Sack B.R."/>
            <person name="Qadri F."/>
            <person name="Myers L.L."/>
            <person name="Chung G.-T."/>
            <person name="Escheverria P."/>
            <person name="Fraser C.M."/>
            <person name="Sadzewicz L."/>
            <person name="Shefchek K.A."/>
            <person name="Tallon L."/>
            <person name="Das S.P."/>
            <person name="Daugherty S."/>
            <person name="Mongodin E.F."/>
        </authorList>
    </citation>
    <scope>NUCLEOTIDE SEQUENCE [LARGE SCALE GENOMIC DNA]</scope>
    <source>
        <strain evidence="2 3">3975 RP4</strain>
    </source>
</reference>
<organism evidence="2 3">
    <name type="scientific">Phocaeicola vulgatus str. 3975 RP4</name>
    <dbReference type="NCBI Taxonomy" id="1339352"/>
    <lineage>
        <taxon>Bacteria</taxon>
        <taxon>Pseudomonadati</taxon>
        <taxon>Bacteroidota</taxon>
        <taxon>Bacteroidia</taxon>
        <taxon>Bacteroidales</taxon>
        <taxon>Bacteroidaceae</taxon>
        <taxon>Phocaeicola</taxon>
    </lineage>
</organism>
<dbReference type="InterPro" id="IPR037171">
    <property type="entry name" value="NagB/RpiA_transferase-like"/>
</dbReference>
<protein>
    <recommendedName>
        <fullName evidence="1">LUD domain-containing protein</fullName>
    </recommendedName>
</protein>
<dbReference type="RefSeq" id="WP_032953580.1">
    <property type="nucleotide sequence ID" value="NZ_JNHM01000148.1"/>
</dbReference>
<gene>
    <name evidence="2" type="ORF">M099_4081</name>
</gene>
<dbReference type="PANTHER" id="PTHR43682:SF1">
    <property type="entry name" value="LACTATE UTILIZATION PROTEIN C"/>
    <property type="match status" value="1"/>
</dbReference>
<name>A0A069SC35_PHOVU</name>
<dbReference type="AlphaFoldDB" id="A0A069SC35"/>
<evidence type="ECO:0000313" key="3">
    <source>
        <dbReference type="Proteomes" id="UP000027661"/>
    </source>
</evidence>
<dbReference type="SUPFAM" id="SSF100950">
    <property type="entry name" value="NagB/RpiA/CoA transferase-like"/>
    <property type="match status" value="1"/>
</dbReference>
<proteinExistence type="predicted"/>
<dbReference type="EMBL" id="JNHM01000148">
    <property type="protein sequence ID" value="KDS45083.1"/>
    <property type="molecule type" value="Genomic_DNA"/>
</dbReference>
<feature type="domain" description="LUD" evidence="1">
    <location>
        <begin position="98"/>
        <end position="195"/>
    </location>
</feature>
<sequence length="195" mass="21729">MSSREDILQSIRRATHVKYEKPDLKPLEDMALTYPSKIEQFYFVMKQVGGEAIFLEKEENVNDFIKKAYPGAKRIASNLKSITCATFNPDDLEDPAELNGTDLAVIDGKIGVAENGGVWIEQDVKQRAIYFIAEKLVILLDKNKIVNNMHEAYKLIDTGEYGFGTFISGPSKTADIEQALVMGAHGARDVMVVLI</sequence>
<dbReference type="Gene3D" id="3.40.50.10420">
    <property type="entry name" value="NagB/RpiA/CoA transferase-like"/>
    <property type="match status" value="1"/>
</dbReference>
<dbReference type="Pfam" id="PF02589">
    <property type="entry name" value="LUD_dom"/>
    <property type="match status" value="1"/>
</dbReference>
<dbReference type="InterPro" id="IPR003741">
    <property type="entry name" value="LUD_dom"/>
</dbReference>
<dbReference type="PANTHER" id="PTHR43682">
    <property type="entry name" value="LACTATE UTILIZATION PROTEIN C"/>
    <property type="match status" value="1"/>
</dbReference>
<comment type="caution">
    <text evidence="2">The sequence shown here is derived from an EMBL/GenBank/DDBJ whole genome shotgun (WGS) entry which is preliminary data.</text>
</comment>
<dbReference type="Proteomes" id="UP000027661">
    <property type="component" value="Unassembled WGS sequence"/>
</dbReference>
<accession>A0A069SC35</accession>
<evidence type="ECO:0000259" key="1">
    <source>
        <dbReference type="Pfam" id="PF02589"/>
    </source>
</evidence>
<evidence type="ECO:0000313" key="2">
    <source>
        <dbReference type="EMBL" id="KDS45083.1"/>
    </source>
</evidence>
<dbReference type="InterPro" id="IPR024185">
    <property type="entry name" value="FTHF_cligase-like_sf"/>
</dbReference>